<evidence type="ECO:0000313" key="3">
    <source>
        <dbReference type="Proteomes" id="UP000092666"/>
    </source>
</evidence>
<feature type="chain" id="PRO_5008627121" evidence="1">
    <location>
        <begin position="23"/>
        <end position="263"/>
    </location>
</feature>
<proteinExistence type="predicted"/>
<name>A0A1B9GL44_9TREE</name>
<dbReference type="AlphaFoldDB" id="A0A1B9GL44"/>
<organism evidence="2 3">
    <name type="scientific">Kwoniella heveanensis BCC8398</name>
    <dbReference type="NCBI Taxonomy" id="1296120"/>
    <lineage>
        <taxon>Eukaryota</taxon>
        <taxon>Fungi</taxon>
        <taxon>Dikarya</taxon>
        <taxon>Basidiomycota</taxon>
        <taxon>Agaricomycotina</taxon>
        <taxon>Tremellomycetes</taxon>
        <taxon>Tremellales</taxon>
        <taxon>Cryptococcaceae</taxon>
        <taxon>Kwoniella</taxon>
    </lineage>
</organism>
<keyword evidence="3" id="KW-1185">Reference proteome</keyword>
<dbReference type="EMBL" id="KV700131">
    <property type="protein sequence ID" value="OCF31804.1"/>
    <property type="molecule type" value="Genomic_DNA"/>
</dbReference>
<protein>
    <submittedName>
        <fullName evidence="2">Uncharacterized protein</fullName>
    </submittedName>
</protein>
<keyword evidence="1" id="KW-0732">Signal</keyword>
<evidence type="ECO:0000256" key="1">
    <source>
        <dbReference type="SAM" id="SignalP"/>
    </source>
</evidence>
<gene>
    <name evidence="2" type="ORF">I316_06611</name>
</gene>
<evidence type="ECO:0000313" key="2">
    <source>
        <dbReference type="EMBL" id="OCF31804.1"/>
    </source>
</evidence>
<feature type="signal peptide" evidence="1">
    <location>
        <begin position="1"/>
        <end position="22"/>
    </location>
</feature>
<accession>A0A1B9GL44</accession>
<reference evidence="2 3" key="1">
    <citation type="submission" date="2013-07" db="EMBL/GenBank/DDBJ databases">
        <title>The Genome Sequence of Cryptococcus heveanensis BCC8398.</title>
        <authorList>
            <consortium name="The Broad Institute Genome Sequencing Platform"/>
            <person name="Cuomo C."/>
            <person name="Litvintseva A."/>
            <person name="Chen Y."/>
            <person name="Heitman J."/>
            <person name="Sun S."/>
            <person name="Springer D."/>
            <person name="Dromer F."/>
            <person name="Young S.K."/>
            <person name="Zeng Q."/>
            <person name="Gargeya S."/>
            <person name="Fitzgerald M."/>
            <person name="Abouelleil A."/>
            <person name="Alvarado L."/>
            <person name="Berlin A.M."/>
            <person name="Chapman S.B."/>
            <person name="Dewar J."/>
            <person name="Goldberg J."/>
            <person name="Griggs A."/>
            <person name="Gujja S."/>
            <person name="Hansen M."/>
            <person name="Howarth C."/>
            <person name="Imamovic A."/>
            <person name="Larimer J."/>
            <person name="McCowan C."/>
            <person name="Murphy C."/>
            <person name="Pearson M."/>
            <person name="Priest M."/>
            <person name="Roberts A."/>
            <person name="Saif S."/>
            <person name="Shea T."/>
            <person name="Sykes S."/>
            <person name="Wortman J."/>
            <person name="Nusbaum C."/>
            <person name="Birren B."/>
        </authorList>
    </citation>
    <scope>NUCLEOTIDE SEQUENCE [LARGE SCALE GENOMIC DNA]</scope>
    <source>
        <strain evidence="2 3">BCC8398</strain>
    </source>
</reference>
<dbReference type="Proteomes" id="UP000092666">
    <property type="component" value="Unassembled WGS sequence"/>
</dbReference>
<reference evidence="3" key="2">
    <citation type="submission" date="2013-12" db="EMBL/GenBank/DDBJ databases">
        <title>Evolution of pathogenesis and genome organization in the Tremellales.</title>
        <authorList>
            <person name="Cuomo C."/>
            <person name="Litvintseva A."/>
            <person name="Heitman J."/>
            <person name="Chen Y."/>
            <person name="Sun S."/>
            <person name="Springer D."/>
            <person name="Dromer F."/>
            <person name="Young S."/>
            <person name="Zeng Q."/>
            <person name="Chapman S."/>
            <person name="Gujja S."/>
            <person name="Saif S."/>
            <person name="Birren B."/>
        </authorList>
    </citation>
    <scope>NUCLEOTIDE SEQUENCE [LARGE SCALE GENOMIC DNA]</scope>
    <source>
        <strain evidence="3">BCC8398</strain>
    </source>
</reference>
<sequence>MFTLKFGLYALGALAAAQSGLAAPAEDASVQYLPSKRDVIEEAPLYAEGGPKFTDVHKVFNFANQWFNAPLAACAATKAYRALIKDRLSVKDDGTAVGEVAVNFPWTPNGPQKIVVQHAQTPVNSTNDPWWPSAIKWAATNRENLGIEGLNGDGGVTEGKPEDAYRLITNREAARVSNPTPDDLNKYIFWASAAAIAIGMGDSAENITTWSAITKADPGPTEEGSIGYYDFESGTEKTMSSSDAEKNVRALIIDKITAEAQVA</sequence>